<feature type="compositionally biased region" description="Basic residues" evidence="1">
    <location>
        <begin position="545"/>
        <end position="554"/>
    </location>
</feature>
<evidence type="ECO:0000313" key="2">
    <source>
        <dbReference type="EMBL" id="ETO13338.1"/>
    </source>
</evidence>
<dbReference type="EMBL" id="ASPP01020669">
    <property type="protein sequence ID" value="ETO13338.1"/>
    <property type="molecule type" value="Genomic_DNA"/>
</dbReference>
<feature type="compositionally biased region" description="Polar residues" evidence="1">
    <location>
        <begin position="220"/>
        <end position="241"/>
    </location>
</feature>
<feature type="non-terminal residue" evidence="2">
    <location>
        <position position="1"/>
    </location>
</feature>
<feature type="compositionally biased region" description="Polar residues" evidence="1">
    <location>
        <begin position="248"/>
        <end position="262"/>
    </location>
</feature>
<name>X6MH52_RETFI</name>
<comment type="caution">
    <text evidence="2">The sequence shown here is derived from an EMBL/GenBank/DDBJ whole genome shotgun (WGS) entry which is preliminary data.</text>
</comment>
<feature type="compositionally biased region" description="Basic residues" evidence="1">
    <location>
        <begin position="492"/>
        <end position="503"/>
    </location>
</feature>
<organism evidence="2 3">
    <name type="scientific">Reticulomyxa filosa</name>
    <dbReference type="NCBI Taxonomy" id="46433"/>
    <lineage>
        <taxon>Eukaryota</taxon>
        <taxon>Sar</taxon>
        <taxon>Rhizaria</taxon>
        <taxon>Retaria</taxon>
        <taxon>Foraminifera</taxon>
        <taxon>Monothalamids</taxon>
        <taxon>Reticulomyxidae</taxon>
        <taxon>Reticulomyxa</taxon>
    </lineage>
</organism>
<dbReference type="Proteomes" id="UP000023152">
    <property type="component" value="Unassembled WGS sequence"/>
</dbReference>
<feature type="compositionally biased region" description="Basic and acidic residues" evidence="1">
    <location>
        <begin position="16"/>
        <end position="46"/>
    </location>
</feature>
<evidence type="ECO:0000313" key="3">
    <source>
        <dbReference type="Proteomes" id="UP000023152"/>
    </source>
</evidence>
<feature type="compositionally biased region" description="Acidic residues" evidence="1">
    <location>
        <begin position="127"/>
        <end position="161"/>
    </location>
</feature>
<evidence type="ECO:0000256" key="1">
    <source>
        <dbReference type="SAM" id="MobiDB-lite"/>
    </source>
</evidence>
<keyword evidence="3" id="KW-1185">Reference proteome</keyword>
<dbReference type="OMA" id="EDAQCAT"/>
<feature type="compositionally biased region" description="Polar residues" evidence="1">
    <location>
        <begin position="398"/>
        <end position="415"/>
    </location>
</feature>
<feature type="compositionally biased region" description="Basic and acidic residues" evidence="1">
    <location>
        <begin position="299"/>
        <end position="313"/>
    </location>
</feature>
<feature type="compositionally biased region" description="Polar residues" evidence="1">
    <location>
        <begin position="49"/>
        <end position="59"/>
    </location>
</feature>
<feature type="compositionally biased region" description="Polar residues" evidence="1">
    <location>
        <begin position="314"/>
        <end position="328"/>
    </location>
</feature>
<feature type="region of interest" description="Disordered" evidence="1">
    <location>
        <begin position="1"/>
        <end position="87"/>
    </location>
</feature>
<feature type="compositionally biased region" description="Basic and acidic residues" evidence="1">
    <location>
        <begin position="263"/>
        <end position="283"/>
    </location>
</feature>
<accession>X6MH52</accession>
<feature type="compositionally biased region" description="Basic and acidic residues" evidence="1">
    <location>
        <begin position="78"/>
        <end position="87"/>
    </location>
</feature>
<protein>
    <submittedName>
        <fullName evidence="2">Uncharacterized protein</fullName>
    </submittedName>
</protein>
<feature type="compositionally biased region" description="Acidic residues" evidence="1">
    <location>
        <begin position="444"/>
        <end position="487"/>
    </location>
</feature>
<feature type="region of interest" description="Disordered" evidence="1">
    <location>
        <begin position="124"/>
        <end position="593"/>
    </location>
</feature>
<feature type="compositionally biased region" description="Low complexity" evidence="1">
    <location>
        <begin position="339"/>
        <end position="348"/>
    </location>
</feature>
<feature type="compositionally biased region" description="Acidic residues" evidence="1">
    <location>
        <begin position="196"/>
        <end position="214"/>
    </location>
</feature>
<feature type="compositionally biased region" description="Polar residues" evidence="1">
    <location>
        <begin position="66"/>
        <end position="75"/>
    </location>
</feature>
<sequence length="593" mass="67325">TVTSSKDLPIFQQQQQREKELREKELREKKQTEELTENKDKEKTGIKQDPTTAQPPNKSHSVKAMPSSTATSLRNPKTGKEEHDIDAFEAGRLDDDFFSGICQHTHTHTHNTRCPFACYLKEKDEREREDEEDQEANEEEEEEEKEKEEEDDDDESDDDDDDIKKKKNKKEKLDIKDKQEQPKSKMKLITPRAVAEDELSDEDIADEDNDEAYVEEQMIRTDQTQSAKSVVLNEQSKSRSLSPEVKKQTSVTPEAIQTTMKTETLDDDVKLQEKKKGIDDFTSKKTPTTDEVDLSQVHSSEKSKQFCEAEMKEQPTTSNSQSQMQPLQQILPDEPSSKTMATTTIAATKSNEQSQDIAIAEKVTLPQDRNESVVTGDHMPSPRSNASLSTEEQKIATDVSSPNSKEQNNKTNEPTVQVGGTRDTKEKEPGQSLHSAKNATLSYQDDEEDAANEEDESKEDEENEEDEEHDDGEDNGEDDNDQDQSEEESPKKKSSKKVKKVSKVIRVQKLNDIIELTDSEEEATKAASLNDKKSKKKETEEGSKKQKKIKKSSKSQKTTEKSKSKKRSKKVRMEGEKKKIRSKKVKETSGDVE</sequence>
<gene>
    <name evidence="2" type="ORF">RFI_24036</name>
</gene>
<proteinExistence type="predicted"/>
<feature type="compositionally biased region" description="Basic and acidic residues" evidence="1">
    <location>
        <begin position="171"/>
        <end position="183"/>
    </location>
</feature>
<feature type="compositionally biased region" description="Polar residues" evidence="1">
    <location>
        <begin position="432"/>
        <end position="443"/>
    </location>
</feature>
<reference evidence="2 3" key="1">
    <citation type="journal article" date="2013" name="Curr. Biol.">
        <title>The Genome of the Foraminiferan Reticulomyxa filosa.</title>
        <authorList>
            <person name="Glockner G."/>
            <person name="Hulsmann N."/>
            <person name="Schleicher M."/>
            <person name="Noegel A.A."/>
            <person name="Eichinger L."/>
            <person name="Gallinger C."/>
            <person name="Pawlowski J."/>
            <person name="Sierra R."/>
            <person name="Euteneuer U."/>
            <person name="Pillet L."/>
            <person name="Moustafa A."/>
            <person name="Platzer M."/>
            <person name="Groth M."/>
            <person name="Szafranski K."/>
            <person name="Schliwa M."/>
        </authorList>
    </citation>
    <scope>NUCLEOTIDE SEQUENCE [LARGE SCALE GENOMIC DNA]</scope>
</reference>
<dbReference type="AlphaFoldDB" id="X6MH52"/>